<dbReference type="CDD" id="cd00056">
    <property type="entry name" value="ENDO3c"/>
    <property type="match status" value="1"/>
</dbReference>
<evidence type="ECO:0000256" key="1">
    <source>
        <dbReference type="ARBA" id="ARBA00000086"/>
    </source>
</evidence>
<comment type="catalytic activity">
    <reaction evidence="1">
        <text>Hydrolysis of alkylated DNA, releasing 3-methyladenine, 3-methylguanine, 7-methylguanine and 7-methyladenine.</text>
        <dbReference type="EC" id="3.2.2.21"/>
    </reaction>
</comment>
<dbReference type="Proteomes" id="UP001229346">
    <property type="component" value="Unassembled WGS sequence"/>
</dbReference>
<protein>
    <recommendedName>
        <fullName evidence="2">DNA-3-methyladenine glycosylase II</fullName>
        <ecNumber evidence="2">3.2.2.21</ecNumber>
    </recommendedName>
</protein>
<proteinExistence type="predicted"/>
<keyword evidence="6" id="KW-0326">Glycosidase</keyword>
<dbReference type="Gene3D" id="1.10.1670.40">
    <property type="match status" value="1"/>
</dbReference>
<keyword evidence="4" id="KW-0234">DNA repair</keyword>
<keyword evidence="3" id="KW-0227">DNA damage</keyword>
<evidence type="ECO:0000256" key="2">
    <source>
        <dbReference type="ARBA" id="ARBA00012000"/>
    </source>
</evidence>
<dbReference type="PANTHER" id="PTHR43003">
    <property type="entry name" value="DNA-3-METHYLADENINE GLYCOSYLASE"/>
    <property type="match status" value="1"/>
</dbReference>
<reference evidence="6 7" key="1">
    <citation type="submission" date="2023-07" db="EMBL/GenBank/DDBJ databases">
        <title>Sorghum-associated microbial communities from plants grown in Nebraska, USA.</title>
        <authorList>
            <person name="Schachtman D."/>
        </authorList>
    </citation>
    <scope>NUCLEOTIDE SEQUENCE [LARGE SCALE GENOMIC DNA]</scope>
    <source>
        <strain evidence="6 7">CC482</strain>
    </source>
</reference>
<evidence type="ECO:0000313" key="7">
    <source>
        <dbReference type="Proteomes" id="UP001229346"/>
    </source>
</evidence>
<gene>
    <name evidence="6" type="ORF">J2T15_002111</name>
</gene>
<accession>A0ABT9U0P2</accession>
<comment type="caution">
    <text evidence="6">The sequence shown here is derived from an EMBL/GenBank/DDBJ whole genome shotgun (WGS) entry which is preliminary data.</text>
</comment>
<dbReference type="Gene3D" id="1.10.340.30">
    <property type="entry name" value="Hypothetical protein, domain 2"/>
    <property type="match status" value="1"/>
</dbReference>
<dbReference type="PANTHER" id="PTHR43003:SF5">
    <property type="entry name" value="DNA-3-METHYLADENINE GLYCOSYLASE"/>
    <property type="match status" value="1"/>
</dbReference>
<evidence type="ECO:0000259" key="5">
    <source>
        <dbReference type="SMART" id="SM00478"/>
    </source>
</evidence>
<keyword evidence="6" id="KW-0378">Hydrolase</keyword>
<dbReference type="GO" id="GO:0003905">
    <property type="term" value="F:alkylbase DNA N-glycosylase activity"/>
    <property type="evidence" value="ECO:0007669"/>
    <property type="project" value="UniProtKB-EC"/>
</dbReference>
<evidence type="ECO:0000256" key="4">
    <source>
        <dbReference type="ARBA" id="ARBA00023204"/>
    </source>
</evidence>
<dbReference type="RefSeq" id="WP_307203593.1">
    <property type="nucleotide sequence ID" value="NZ_JAUSST010000002.1"/>
</dbReference>
<evidence type="ECO:0000313" key="6">
    <source>
        <dbReference type="EMBL" id="MDQ0112676.1"/>
    </source>
</evidence>
<evidence type="ECO:0000256" key="3">
    <source>
        <dbReference type="ARBA" id="ARBA00022763"/>
    </source>
</evidence>
<dbReference type="SMART" id="SM00478">
    <property type="entry name" value="ENDO3c"/>
    <property type="match status" value="1"/>
</dbReference>
<dbReference type="InterPro" id="IPR003265">
    <property type="entry name" value="HhH-GPD_domain"/>
</dbReference>
<dbReference type="InterPro" id="IPR051912">
    <property type="entry name" value="Alkylbase_DNA_Glycosylase/TA"/>
</dbReference>
<organism evidence="6 7">
    <name type="scientific">Paenibacillus harenae</name>
    <dbReference type="NCBI Taxonomy" id="306543"/>
    <lineage>
        <taxon>Bacteria</taxon>
        <taxon>Bacillati</taxon>
        <taxon>Bacillota</taxon>
        <taxon>Bacilli</taxon>
        <taxon>Bacillales</taxon>
        <taxon>Paenibacillaceae</taxon>
        <taxon>Paenibacillus</taxon>
    </lineage>
</organism>
<dbReference type="InterPro" id="IPR011257">
    <property type="entry name" value="DNA_glycosylase"/>
</dbReference>
<dbReference type="Pfam" id="PF00730">
    <property type="entry name" value="HhH-GPD"/>
    <property type="match status" value="1"/>
</dbReference>
<dbReference type="EC" id="3.2.2.21" evidence="2"/>
<dbReference type="EMBL" id="JAUSSU010000004">
    <property type="protein sequence ID" value="MDQ0112676.1"/>
    <property type="molecule type" value="Genomic_DNA"/>
</dbReference>
<name>A0ABT9U0P2_PAEHA</name>
<keyword evidence="7" id="KW-1185">Reference proteome</keyword>
<sequence>MVNAAINYFEYGQREIDYLTNADPVLGAAIERLGKPEREIIPDLFTALVNAMVGQLISVKAADAIWGRMLERLGSMTPQRVAEQSVADIKGCGLSLKKAENIHAIASSIMSGELNLHELTALPDAEVAAKLTSLKGVGHWTAEMLLIHALERPDVVSWGDAAIRRGMMRLYGLSELTKQQFEEYRKLYSPYGSVASIYLWQLSAD</sequence>
<feature type="domain" description="HhH-GPD" evidence="5">
    <location>
        <begin position="53"/>
        <end position="204"/>
    </location>
</feature>
<dbReference type="SUPFAM" id="SSF48150">
    <property type="entry name" value="DNA-glycosylase"/>
    <property type="match status" value="1"/>
</dbReference>